<reference evidence="2 3" key="1">
    <citation type="submission" date="2021-06" db="EMBL/GenBank/DDBJ databases">
        <title>Caerostris darwini draft genome.</title>
        <authorList>
            <person name="Kono N."/>
            <person name="Arakawa K."/>
        </authorList>
    </citation>
    <scope>NUCLEOTIDE SEQUENCE [LARGE SCALE GENOMIC DNA]</scope>
</reference>
<evidence type="ECO:0000313" key="3">
    <source>
        <dbReference type="Proteomes" id="UP001054837"/>
    </source>
</evidence>
<sequence length="100" mass="11077">MSAYLSDQLGSSDSNPAVNTFKSKETRLPGGAVELRKMTRISEPEERSQLVVFIFRFHSRAQERRLTFHNRVLSPDKTKPAGCSADRKGRGTPALASGQN</sequence>
<dbReference type="Proteomes" id="UP001054837">
    <property type="component" value="Unassembled WGS sequence"/>
</dbReference>
<accession>A0AAV4TGV4</accession>
<proteinExistence type="predicted"/>
<dbReference type="AlphaFoldDB" id="A0AAV4TGV4"/>
<dbReference type="EMBL" id="BPLQ01009552">
    <property type="protein sequence ID" value="GIY44666.1"/>
    <property type="molecule type" value="Genomic_DNA"/>
</dbReference>
<keyword evidence="3" id="KW-1185">Reference proteome</keyword>
<evidence type="ECO:0000313" key="2">
    <source>
        <dbReference type="EMBL" id="GIY44666.1"/>
    </source>
</evidence>
<organism evidence="2 3">
    <name type="scientific">Caerostris darwini</name>
    <dbReference type="NCBI Taxonomy" id="1538125"/>
    <lineage>
        <taxon>Eukaryota</taxon>
        <taxon>Metazoa</taxon>
        <taxon>Ecdysozoa</taxon>
        <taxon>Arthropoda</taxon>
        <taxon>Chelicerata</taxon>
        <taxon>Arachnida</taxon>
        <taxon>Araneae</taxon>
        <taxon>Araneomorphae</taxon>
        <taxon>Entelegynae</taxon>
        <taxon>Araneoidea</taxon>
        <taxon>Araneidae</taxon>
        <taxon>Caerostris</taxon>
    </lineage>
</organism>
<feature type="region of interest" description="Disordered" evidence="1">
    <location>
        <begin position="72"/>
        <end position="100"/>
    </location>
</feature>
<feature type="region of interest" description="Disordered" evidence="1">
    <location>
        <begin position="1"/>
        <end position="25"/>
    </location>
</feature>
<comment type="caution">
    <text evidence="2">The sequence shown here is derived from an EMBL/GenBank/DDBJ whole genome shotgun (WGS) entry which is preliminary data.</text>
</comment>
<feature type="compositionally biased region" description="Basic and acidic residues" evidence="1">
    <location>
        <begin position="74"/>
        <end position="89"/>
    </location>
</feature>
<feature type="compositionally biased region" description="Polar residues" evidence="1">
    <location>
        <begin position="8"/>
        <end position="21"/>
    </location>
</feature>
<gene>
    <name evidence="2" type="ORF">CDAR_380141</name>
</gene>
<name>A0AAV4TGV4_9ARAC</name>
<evidence type="ECO:0000256" key="1">
    <source>
        <dbReference type="SAM" id="MobiDB-lite"/>
    </source>
</evidence>
<protein>
    <submittedName>
        <fullName evidence="2">Uncharacterized protein</fullName>
    </submittedName>
</protein>